<feature type="compositionally biased region" description="Polar residues" evidence="1">
    <location>
        <begin position="228"/>
        <end position="254"/>
    </location>
</feature>
<comment type="caution">
    <text evidence="2">The sequence shown here is derived from an EMBL/GenBank/DDBJ whole genome shotgun (WGS) entry which is preliminary data.</text>
</comment>
<accession>A0A9W9T2J0</accession>
<dbReference type="Proteomes" id="UP001150879">
    <property type="component" value="Unassembled WGS sequence"/>
</dbReference>
<evidence type="ECO:0000256" key="1">
    <source>
        <dbReference type="SAM" id="MobiDB-lite"/>
    </source>
</evidence>
<proteinExistence type="predicted"/>
<feature type="region of interest" description="Disordered" evidence="1">
    <location>
        <begin position="228"/>
        <end position="260"/>
    </location>
</feature>
<organism evidence="2 3">
    <name type="scientific">Penicillium cf. griseofulvum</name>
    <dbReference type="NCBI Taxonomy" id="2972120"/>
    <lineage>
        <taxon>Eukaryota</taxon>
        <taxon>Fungi</taxon>
        <taxon>Dikarya</taxon>
        <taxon>Ascomycota</taxon>
        <taxon>Pezizomycotina</taxon>
        <taxon>Eurotiomycetes</taxon>
        <taxon>Eurotiomycetidae</taxon>
        <taxon>Eurotiales</taxon>
        <taxon>Aspergillaceae</taxon>
        <taxon>Penicillium</taxon>
    </lineage>
</organism>
<feature type="compositionally biased region" description="Low complexity" evidence="1">
    <location>
        <begin position="691"/>
        <end position="703"/>
    </location>
</feature>
<keyword evidence="3" id="KW-1185">Reference proteome</keyword>
<dbReference type="EMBL" id="JAPQKP010000002">
    <property type="protein sequence ID" value="KAJ5207109.1"/>
    <property type="molecule type" value="Genomic_DNA"/>
</dbReference>
<feature type="region of interest" description="Disordered" evidence="1">
    <location>
        <begin position="150"/>
        <end position="170"/>
    </location>
</feature>
<feature type="region of interest" description="Disordered" evidence="1">
    <location>
        <begin position="41"/>
        <end position="70"/>
    </location>
</feature>
<evidence type="ECO:0000313" key="3">
    <source>
        <dbReference type="Proteomes" id="UP001150879"/>
    </source>
</evidence>
<feature type="region of interest" description="Disordered" evidence="1">
    <location>
        <begin position="687"/>
        <end position="717"/>
    </location>
</feature>
<sequence>MSSSVAMSVRKSRSRVIRPVSTQLAVIHTSNQGIWRGARHGLEDKTEHSSRSFNKYQREPETRHHGNATPNDTHLSWSWAAWRSQSSFSGPPGGRERRLWDSDLGPMHKHMEFLRKYIEADPYKAVFERRLEPFQEFGKNDTSLNGFLQSLSSMEKPSNDRPRVGKRQRRTDTNHAGLQYDPISGRMVPIPSSTAPESSNTEAGINFHKAFDCPPGTEVEAKFAHSPNLTGNGQFQPGNTRLSPKAPLNSQPTGECSPGSELDALVTSTPISQDVQSRARVEQKPHVNMGCPPGSELEPLFVSEPFPSARPRPSVCNDNGDTNKLDAGLTEDTNVECSPGSELEAKFITDPASRSVQSSPSALATQTPNKQIGFSIDCSPGNELDAKFSSELAGLSLQSAGSVLQNTNAASMTDPQESFECSSGSKIKAHILSKMASQGSSQLGDDTSIDCPPGSELEAKFVCNPASFDEMKSRPEQPSNLVTSKIAKNIADCTPGNELEAKLNVERASAEDPNEIEDLSPLDTDIPLRYTPFELKVQTTPSDFDTFEDRDGDLIFQSRNLGTETREQPAAFPSPKFHILAFDTLTSQVTAAQADSFFGVDEDSRPSEILSRLHNPAKFLPYFEKMQEGGYEIATGGGNILVFRKAQSTPHYNPSNTTADQEPEIHTEIAKYIRHDSIDSSATYAGAPWQSTAEPPATPPSSSEPERTSTSESSFRKTGRRILIASTATVATCYAVGVMTEFFRTGGKDGRGIDGFTVFESDRRRQE</sequence>
<evidence type="ECO:0000313" key="2">
    <source>
        <dbReference type="EMBL" id="KAJ5207109.1"/>
    </source>
</evidence>
<gene>
    <name evidence="2" type="ORF">N7472_003557</name>
</gene>
<dbReference type="AlphaFoldDB" id="A0A9W9T2J0"/>
<dbReference type="OrthoDB" id="3946750at2759"/>
<reference evidence="2" key="2">
    <citation type="journal article" date="2023" name="IMA Fungus">
        <title>Comparative genomic study of the Penicillium genus elucidates a diverse pangenome and 15 lateral gene transfer events.</title>
        <authorList>
            <person name="Petersen C."/>
            <person name="Sorensen T."/>
            <person name="Nielsen M.R."/>
            <person name="Sondergaard T.E."/>
            <person name="Sorensen J.L."/>
            <person name="Fitzpatrick D.A."/>
            <person name="Frisvad J.C."/>
            <person name="Nielsen K.L."/>
        </authorList>
    </citation>
    <scope>NUCLEOTIDE SEQUENCE</scope>
    <source>
        <strain evidence="2">IBT 16849</strain>
    </source>
</reference>
<name>A0A9W9T2J0_9EURO</name>
<reference evidence="2" key="1">
    <citation type="submission" date="2022-11" db="EMBL/GenBank/DDBJ databases">
        <authorList>
            <person name="Petersen C."/>
        </authorList>
    </citation>
    <scope>NUCLEOTIDE SEQUENCE</scope>
    <source>
        <strain evidence="2">IBT 16849</strain>
    </source>
</reference>
<protein>
    <submittedName>
        <fullName evidence="2">Uncharacterized protein</fullName>
    </submittedName>
</protein>
<feature type="compositionally biased region" description="Basic and acidic residues" evidence="1">
    <location>
        <begin position="41"/>
        <end position="64"/>
    </location>
</feature>